<proteinExistence type="predicted"/>
<protein>
    <recommendedName>
        <fullName evidence="8">Tubulin-specific chaperone cofactor E-like protein</fullName>
    </recommendedName>
</protein>
<dbReference type="SUPFAM" id="SSF54236">
    <property type="entry name" value="Ubiquitin-like"/>
    <property type="match status" value="1"/>
</dbReference>
<accession>A0A8J5GUP5</accession>
<dbReference type="PANTHER" id="PTHR22710">
    <property type="entry name" value="X-RAY RADIATION RESISTANCE ASSOCIATED PROTEIN 1 XRRA1"/>
    <property type="match status" value="1"/>
</dbReference>
<dbReference type="Proteomes" id="UP000734854">
    <property type="component" value="Unassembled WGS sequence"/>
</dbReference>
<keyword evidence="3" id="KW-0433">Leucine-rich repeat</keyword>
<dbReference type="InterPro" id="IPR001611">
    <property type="entry name" value="Leu-rich_rpt"/>
</dbReference>
<dbReference type="GO" id="GO:0005634">
    <property type="term" value="C:nucleus"/>
    <property type="evidence" value="ECO:0007669"/>
    <property type="project" value="TreeGrafter"/>
</dbReference>
<evidence type="ECO:0000256" key="4">
    <source>
        <dbReference type="ARBA" id="ARBA00022737"/>
    </source>
</evidence>
<keyword evidence="4" id="KW-0677">Repeat</keyword>
<dbReference type="InterPro" id="IPR032675">
    <property type="entry name" value="LRR_dom_sf"/>
</dbReference>
<feature type="region of interest" description="Disordered" evidence="5">
    <location>
        <begin position="24"/>
        <end position="48"/>
    </location>
</feature>
<dbReference type="AlphaFoldDB" id="A0A8J5GUP5"/>
<evidence type="ECO:0000256" key="3">
    <source>
        <dbReference type="ARBA" id="ARBA00022614"/>
    </source>
</evidence>
<evidence type="ECO:0000256" key="2">
    <source>
        <dbReference type="ARBA" id="ARBA00022490"/>
    </source>
</evidence>
<dbReference type="EMBL" id="JACMSC010000009">
    <property type="protein sequence ID" value="KAG6506578.1"/>
    <property type="molecule type" value="Genomic_DNA"/>
</dbReference>
<dbReference type="SUPFAM" id="SSF52058">
    <property type="entry name" value="L domain-like"/>
    <property type="match status" value="1"/>
</dbReference>
<evidence type="ECO:0000313" key="6">
    <source>
        <dbReference type="EMBL" id="KAG6506578.1"/>
    </source>
</evidence>
<dbReference type="Gene3D" id="3.80.10.10">
    <property type="entry name" value="Ribonuclease Inhibitor"/>
    <property type="match status" value="2"/>
</dbReference>
<gene>
    <name evidence="6" type="ORF">ZIOFF_031902</name>
</gene>
<evidence type="ECO:0000256" key="1">
    <source>
        <dbReference type="ARBA" id="ARBA00004496"/>
    </source>
</evidence>
<evidence type="ECO:0000313" key="7">
    <source>
        <dbReference type="Proteomes" id="UP000734854"/>
    </source>
</evidence>
<dbReference type="InterPro" id="IPR029071">
    <property type="entry name" value="Ubiquitin-like_domsf"/>
</dbReference>
<keyword evidence="2" id="KW-0963">Cytoplasm</keyword>
<evidence type="ECO:0008006" key="8">
    <source>
        <dbReference type="Google" id="ProtNLM"/>
    </source>
</evidence>
<reference evidence="6 7" key="1">
    <citation type="submission" date="2020-08" db="EMBL/GenBank/DDBJ databases">
        <title>Plant Genome Project.</title>
        <authorList>
            <person name="Zhang R.-G."/>
        </authorList>
    </citation>
    <scope>NUCLEOTIDE SEQUENCE [LARGE SCALE GENOMIC DNA]</scope>
    <source>
        <tissue evidence="6">Rhizome</tissue>
    </source>
</reference>
<sequence>MREIHRAKAELLRWKGTLRRRCHLSQKNPKMRSSPFPEPSEMLSSSENRGARDGIASLVVRDESQPADRTLAGHVEDDCVIIGEYEERAVREECVLAENLCLVDTMYTERTQNSSSTTLMYWPYEGKDIDTLCKALPALEILNLTNNLMDCKIPYIPSLGGIRVLVLSNCGITWNQVEELKESLSAIQELHLMKNNIQIIVCASNARGQGFDSLRVLNLEENHIESWDEILKLSYLRSLEQLHLNRNKLRQIYYPLDQRMTGSDFSTKATNIRPFECLQCLLLGSNEIDNAASIDSLNLFPRLMDIRLSDNPIVDPSKGGVSRFVLVARLAKVKFLNGSEVSQRERKESEIRYVRLVMSKMQSDDLEEIQRFHPRFVELKALHGIADETPSSGISGPQKMSSGLICVTLKCVGASMGEKQPLTKKLPSTVTVGKLKALCESFFKLKGIRLKLFIQEQLWCHRPALVVQHVSFDTQYAQFGESDWPVDLSGQFGLPNHVVD</sequence>
<dbReference type="GO" id="GO:0005737">
    <property type="term" value="C:cytoplasm"/>
    <property type="evidence" value="ECO:0007669"/>
    <property type="project" value="UniProtKB-SubCell"/>
</dbReference>
<organism evidence="6 7">
    <name type="scientific">Zingiber officinale</name>
    <name type="common">Ginger</name>
    <name type="synonym">Amomum zingiber</name>
    <dbReference type="NCBI Taxonomy" id="94328"/>
    <lineage>
        <taxon>Eukaryota</taxon>
        <taxon>Viridiplantae</taxon>
        <taxon>Streptophyta</taxon>
        <taxon>Embryophyta</taxon>
        <taxon>Tracheophyta</taxon>
        <taxon>Spermatophyta</taxon>
        <taxon>Magnoliopsida</taxon>
        <taxon>Liliopsida</taxon>
        <taxon>Zingiberales</taxon>
        <taxon>Zingiberaceae</taxon>
        <taxon>Zingiber</taxon>
    </lineage>
</organism>
<name>A0A8J5GUP5_ZINOF</name>
<comment type="subcellular location">
    <subcellularLocation>
        <location evidence="1">Cytoplasm</location>
    </subcellularLocation>
</comment>
<evidence type="ECO:0000256" key="5">
    <source>
        <dbReference type="SAM" id="MobiDB-lite"/>
    </source>
</evidence>
<dbReference type="PROSITE" id="PS51450">
    <property type="entry name" value="LRR"/>
    <property type="match status" value="1"/>
</dbReference>
<comment type="caution">
    <text evidence="6">The sequence shown here is derived from an EMBL/GenBank/DDBJ whole genome shotgun (WGS) entry which is preliminary data.</text>
</comment>
<keyword evidence="7" id="KW-1185">Reference proteome</keyword>
<dbReference type="PANTHER" id="PTHR22710:SF2">
    <property type="entry name" value="X-RAY RADIATION RESISTANCE-ASSOCIATED PROTEIN 1"/>
    <property type="match status" value="1"/>
</dbReference>
<dbReference type="Gene3D" id="3.10.20.90">
    <property type="entry name" value="Phosphatidylinositol 3-kinase Catalytic Subunit, Chain A, domain 1"/>
    <property type="match status" value="1"/>
</dbReference>